<gene>
    <name evidence="2" type="ORF">L3H44_08550</name>
</gene>
<dbReference type="RefSeq" id="WP_231725420.1">
    <property type="nucleotide sequence ID" value="NZ_JAFFSY010000003.1"/>
</dbReference>
<sequence>MRNLSEQHTKVISGEIGSAVQTLRELRRLIHWLAEGTKEMRGAFVGQDDASAAILCGLKSIQDTEFTFPTRPDGAFSPFDFSEPIPGDGDDPSAVLAMLDAGDDSEIYALAEYWHNLSSSLNDTVDALVRARTQLEENTGEAIDAAASCCTQVMATAQIFADNATAMHASVSQLPHIRQAARAQIAAIEAEHTAAVAAATNPAGVQAAGEAARAATREFMTGPYQAMLTAAVPPLRNLTERPNVGQGGGHLTTQSPSPINSPSSVSTTVNPAMATIGAVGGAPVMNNAPLNPTHPAMIRADNVSATTNHPAPAVPIAPPAQTSPNLASNAGNTPRGTAPTPINGNNAPVTPGGVSGNSFPRSPGNTSSPGYTPRTTQTPGRNLRSNTPNTRLGTPNRNLMNTGHIPHGNGSYPRNGVHGPGQLNKPGEIPRNRSVIIHPGPDTPMPRTGVNPHYPGSTPGDNKNTAPHYGRGAATPSSTGGDGSRPAMGRMGIAPMGGYGNSSKSQKQEPEGKYKPITSEFEAEYNLRQLRGDIGLTTPHVIGAQLRESK</sequence>
<evidence type="ECO:0000313" key="3">
    <source>
        <dbReference type="Proteomes" id="UP001200604"/>
    </source>
</evidence>
<feature type="region of interest" description="Disordered" evidence="1">
    <location>
        <begin position="306"/>
        <end position="516"/>
    </location>
</feature>
<dbReference type="EMBL" id="JAKJKU010000004">
    <property type="protein sequence ID" value="MCF6774452.1"/>
    <property type="molecule type" value="Genomic_DNA"/>
</dbReference>
<protein>
    <recommendedName>
        <fullName evidence="4">PPE family domain-containing protein</fullName>
    </recommendedName>
</protein>
<evidence type="ECO:0008006" key="4">
    <source>
        <dbReference type="Google" id="ProtNLM"/>
    </source>
</evidence>
<dbReference type="Proteomes" id="UP001200604">
    <property type="component" value="Unassembled WGS sequence"/>
</dbReference>
<keyword evidence="3" id="KW-1185">Reference proteome</keyword>
<feature type="compositionally biased region" description="Low complexity" evidence="1">
    <location>
        <begin position="252"/>
        <end position="268"/>
    </location>
</feature>
<feature type="compositionally biased region" description="Polar residues" evidence="1">
    <location>
        <begin position="356"/>
        <end position="401"/>
    </location>
</feature>
<comment type="caution">
    <text evidence="2">The sequence shown here is derived from an EMBL/GenBank/DDBJ whole genome shotgun (WGS) entry which is preliminary data.</text>
</comment>
<proteinExistence type="predicted"/>
<name>A0ABS9HKW0_9CORY</name>
<feature type="compositionally biased region" description="Polar residues" evidence="1">
    <location>
        <begin position="322"/>
        <end position="348"/>
    </location>
</feature>
<evidence type="ECO:0000256" key="1">
    <source>
        <dbReference type="SAM" id="MobiDB-lite"/>
    </source>
</evidence>
<accession>A0ABS9HKW0</accession>
<feature type="region of interest" description="Disordered" evidence="1">
    <location>
        <begin position="238"/>
        <end position="268"/>
    </location>
</feature>
<reference evidence="2 3" key="1">
    <citation type="submission" date="2022-01" db="EMBL/GenBank/DDBJ databases">
        <title>Identification and Characterization of Corynebacterium sp.</title>
        <authorList>
            <person name="Luo Q."/>
            <person name="Qu P."/>
            <person name="Chen Q."/>
        </authorList>
    </citation>
    <scope>NUCLEOTIDE SEQUENCE [LARGE SCALE GENOMIC DNA]</scope>
    <source>
        <strain evidence="2 3">MC-12</strain>
    </source>
</reference>
<evidence type="ECO:0000313" key="2">
    <source>
        <dbReference type="EMBL" id="MCF6774452.1"/>
    </source>
</evidence>
<organism evidence="2 3">
    <name type="scientific">Corynebacterium parakroppenstedtii</name>
    <dbReference type="NCBI Taxonomy" id="2828363"/>
    <lineage>
        <taxon>Bacteria</taxon>
        <taxon>Bacillati</taxon>
        <taxon>Actinomycetota</taxon>
        <taxon>Actinomycetes</taxon>
        <taxon>Mycobacteriales</taxon>
        <taxon>Corynebacteriaceae</taxon>
        <taxon>Corynebacterium</taxon>
    </lineage>
</organism>
<dbReference type="GeneID" id="92727767"/>